<feature type="transmembrane region" description="Helical" evidence="3">
    <location>
        <begin position="153"/>
        <end position="172"/>
    </location>
</feature>
<dbReference type="AlphaFoldDB" id="A0A7I8V5T4"/>
<name>A0A7I8V5T4_9ANNE</name>
<comment type="similarity">
    <text evidence="1">Belongs to the Bcl-2 family.</text>
</comment>
<dbReference type="GO" id="GO:0001836">
    <property type="term" value="P:release of cytochrome c from mitochondria"/>
    <property type="evidence" value="ECO:0007669"/>
    <property type="project" value="TreeGrafter"/>
</dbReference>
<dbReference type="Gene3D" id="1.10.437.10">
    <property type="entry name" value="Blc2-like"/>
    <property type="match status" value="1"/>
</dbReference>
<dbReference type="InterPro" id="IPR026298">
    <property type="entry name" value="Bcl-2_fam"/>
</dbReference>
<dbReference type="OrthoDB" id="6021377at2759"/>
<dbReference type="PROSITE" id="PS50062">
    <property type="entry name" value="BCL2_FAMILY"/>
    <property type="match status" value="1"/>
</dbReference>
<dbReference type="GO" id="GO:0097192">
    <property type="term" value="P:extrinsic apoptotic signaling pathway in absence of ligand"/>
    <property type="evidence" value="ECO:0007669"/>
    <property type="project" value="TreeGrafter"/>
</dbReference>
<keyword evidence="6" id="KW-1185">Reference proteome</keyword>
<evidence type="ECO:0000256" key="1">
    <source>
        <dbReference type="ARBA" id="ARBA00009458"/>
    </source>
</evidence>
<comment type="caution">
    <text evidence="5">The sequence shown here is derived from an EMBL/GenBank/DDBJ whole genome shotgun (WGS) entry which is preliminary data.</text>
</comment>
<dbReference type="CDD" id="cd06845">
    <property type="entry name" value="Bcl-2_like"/>
    <property type="match status" value="1"/>
</dbReference>
<proteinExistence type="inferred from homology"/>
<dbReference type="EMBL" id="CAJFCJ010000001">
    <property type="protein sequence ID" value="CAD5110991.1"/>
    <property type="molecule type" value="Genomic_DNA"/>
</dbReference>
<dbReference type="GO" id="GO:0042981">
    <property type="term" value="P:regulation of apoptotic process"/>
    <property type="evidence" value="ECO:0007669"/>
    <property type="project" value="InterPro"/>
</dbReference>
<evidence type="ECO:0000256" key="3">
    <source>
        <dbReference type="SAM" id="Phobius"/>
    </source>
</evidence>
<keyword evidence="3" id="KW-0812">Transmembrane</keyword>
<evidence type="ECO:0000313" key="5">
    <source>
        <dbReference type="EMBL" id="CAD5110991.1"/>
    </source>
</evidence>
<keyword evidence="3" id="KW-0472">Membrane</keyword>
<dbReference type="GO" id="GO:0008630">
    <property type="term" value="P:intrinsic apoptotic signaling pathway in response to DNA damage"/>
    <property type="evidence" value="ECO:0007669"/>
    <property type="project" value="TreeGrafter"/>
</dbReference>
<evidence type="ECO:0000259" key="4">
    <source>
        <dbReference type="SMART" id="SM00337"/>
    </source>
</evidence>
<feature type="domain" description="Bcl-2 Bcl-2 homology region 1-3" evidence="4">
    <location>
        <begin position="38"/>
        <end position="138"/>
    </location>
</feature>
<dbReference type="InterPro" id="IPR046371">
    <property type="entry name" value="Bcl-2_BH1-3"/>
</dbReference>
<gene>
    <name evidence="5" type="ORF">DGYR_LOCUS341</name>
</gene>
<dbReference type="GO" id="GO:0051400">
    <property type="term" value="F:BH domain binding"/>
    <property type="evidence" value="ECO:0007669"/>
    <property type="project" value="TreeGrafter"/>
</dbReference>
<dbReference type="PANTHER" id="PTHR11256">
    <property type="entry name" value="BCL-2 RELATED"/>
    <property type="match status" value="1"/>
</dbReference>
<reference evidence="5 6" key="1">
    <citation type="submission" date="2020-08" db="EMBL/GenBank/DDBJ databases">
        <authorList>
            <person name="Hejnol A."/>
        </authorList>
    </citation>
    <scope>NUCLEOTIDE SEQUENCE [LARGE SCALE GENOMIC DNA]</scope>
</reference>
<keyword evidence="3" id="KW-1133">Transmembrane helix</keyword>
<dbReference type="GO" id="GO:0005741">
    <property type="term" value="C:mitochondrial outer membrane"/>
    <property type="evidence" value="ECO:0007669"/>
    <property type="project" value="TreeGrafter"/>
</dbReference>
<protein>
    <submittedName>
        <fullName evidence="5">DgyrCDS342</fullName>
    </submittedName>
</protein>
<keyword evidence="2" id="KW-0053">Apoptosis</keyword>
<dbReference type="InterPro" id="IPR036834">
    <property type="entry name" value="Bcl-2-like_sf"/>
</dbReference>
<dbReference type="Proteomes" id="UP000549394">
    <property type="component" value="Unassembled WGS sequence"/>
</dbReference>
<evidence type="ECO:0000313" key="6">
    <source>
        <dbReference type="Proteomes" id="UP000549394"/>
    </source>
</evidence>
<sequence length="175" mass="19941">MFRKDKALFRKNSSSSIIIGNVIDYISKGKRKKLSPGLVNSIHQFSEKISEELLEMVDNVPVTSRESLQQSFLYVMENMFEDKIYTYERILCILVFGGLIAKRCIKEGRKNLINIVKELLEQFINDNILDWLNKHGGWEGYSAYFEEETIGVLLLKTGLAAAGVVTLAIAAIRLY</sequence>
<organism evidence="5 6">
    <name type="scientific">Dimorphilus gyrociliatus</name>
    <dbReference type="NCBI Taxonomy" id="2664684"/>
    <lineage>
        <taxon>Eukaryota</taxon>
        <taxon>Metazoa</taxon>
        <taxon>Spiralia</taxon>
        <taxon>Lophotrochozoa</taxon>
        <taxon>Annelida</taxon>
        <taxon>Polychaeta</taxon>
        <taxon>Polychaeta incertae sedis</taxon>
        <taxon>Dinophilidae</taxon>
        <taxon>Dimorphilus</taxon>
    </lineage>
</organism>
<dbReference type="InterPro" id="IPR002475">
    <property type="entry name" value="Bcl2-like"/>
</dbReference>
<accession>A0A7I8V5T4</accession>
<dbReference type="SMART" id="SM00337">
    <property type="entry name" value="BCL"/>
    <property type="match status" value="1"/>
</dbReference>
<evidence type="ECO:0000256" key="2">
    <source>
        <dbReference type="ARBA" id="ARBA00022703"/>
    </source>
</evidence>
<dbReference type="SUPFAM" id="SSF56854">
    <property type="entry name" value="Bcl-2 inhibitors of programmed cell death"/>
    <property type="match status" value="1"/>
</dbReference>
<dbReference type="Pfam" id="PF00452">
    <property type="entry name" value="Bcl-2"/>
    <property type="match status" value="1"/>
</dbReference>
<dbReference type="PRINTS" id="PR01862">
    <property type="entry name" value="BCL2FAMILY"/>
</dbReference>